<reference evidence="2" key="1">
    <citation type="submission" date="2023-08" db="EMBL/GenBank/DDBJ databases">
        <title>Reference Genome Resource for the Citrus Pathogen Phytophthora citrophthora.</title>
        <authorList>
            <person name="Moller H."/>
            <person name="Coetzee B."/>
            <person name="Rose L.J."/>
            <person name="Van Niekerk J.M."/>
        </authorList>
    </citation>
    <scope>NUCLEOTIDE SEQUENCE</scope>
    <source>
        <strain evidence="2">STE-U-9442</strain>
    </source>
</reference>
<evidence type="ECO:0000313" key="3">
    <source>
        <dbReference type="Proteomes" id="UP001259832"/>
    </source>
</evidence>
<dbReference type="EMBL" id="JASMQC010000015">
    <property type="protein sequence ID" value="KAK1940091.1"/>
    <property type="molecule type" value="Genomic_DNA"/>
</dbReference>
<proteinExistence type="predicted"/>
<name>A0AAD9GKH7_9STRA</name>
<dbReference type="Proteomes" id="UP001259832">
    <property type="component" value="Unassembled WGS sequence"/>
</dbReference>
<protein>
    <submittedName>
        <fullName evidence="2">Uncharacterized protein</fullName>
    </submittedName>
</protein>
<evidence type="ECO:0000256" key="1">
    <source>
        <dbReference type="SAM" id="MobiDB-lite"/>
    </source>
</evidence>
<evidence type="ECO:0000313" key="2">
    <source>
        <dbReference type="EMBL" id="KAK1940091.1"/>
    </source>
</evidence>
<dbReference type="AlphaFoldDB" id="A0AAD9GKH7"/>
<organism evidence="2 3">
    <name type="scientific">Phytophthora citrophthora</name>
    <dbReference type="NCBI Taxonomy" id="4793"/>
    <lineage>
        <taxon>Eukaryota</taxon>
        <taxon>Sar</taxon>
        <taxon>Stramenopiles</taxon>
        <taxon>Oomycota</taxon>
        <taxon>Peronosporomycetes</taxon>
        <taxon>Peronosporales</taxon>
        <taxon>Peronosporaceae</taxon>
        <taxon>Phytophthora</taxon>
    </lineage>
</organism>
<gene>
    <name evidence="2" type="ORF">P3T76_008414</name>
</gene>
<keyword evidence="3" id="KW-1185">Reference proteome</keyword>
<sequence>MPVEKKKAAKETIISPKLEPNKALDSKKNKNLIAIIDLSLSDEEKESPVKEEKKEIVPDPPAVATVPVDNNPRETAEPFEFGPPEVQEDSNQVQEDNLREQEVPERKRSRKRKAPSRIVPPVSKRPVKDVVIRLQKRAEMAPSGAVGVAVCSALKAAVAVENSETTGVNAHQGDFVSATVEAAKMLVGVHKQHPVQCERHLEDMRLLMSVAIVNLENGMTADVAKKAWVMLKTLQKLHKLYPVKTKGLHRYVLGLKWFCC</sequence>
<feature type="region of interest" description="Disordered" evidence="1">
    <location>
        <begin position="38"/>
        <end position="120"/>
    </location>
</feature>
<accession>A0AAD9GKH7</accession>
<feature type="compositionally biased region" description="Basic and acidic residues" evidence="1">
    <location>
        <begin position="46"/>
        <end position="57"/>
    </location>
</feature>
<feature type="compositionally biased region" description="Basic and acidic residues" evidence="1">
    <location>
        <begin position="96"/>
        <end position="106"/>
    </location>
</feature>
<comment type="caution">
    <text evidence="2">The sequence shown here is derived from an EMBL/GenBank/DDBJ whole genome shotgun (WGS) entry which is preliminary data.</text>
</comment>